<sequence>MIKKHGDTLHSQVQVLSLVALNATGDMRYLGPSSGAFFAAYATSIARTLASDKDPDGYLAIRSHVGRGGHDGTTSQAEQCATLSVADVQLLLTSYGMWVHPLYPLIGLETLGRLVETCSSCQGTCGVDHEQAVEKSTDMAIFYLVMALGAMNQASTAKQMRLCHQPETIHDTLPKNHSPEYLYLRALSHFDCRTQLPRPSLKTIQVVLLISIYGSYGPIGSSQWQLAGLAMRMATEIGLHYSPKVCNATEKDKNERACIFWTAYTVEMSLAYNLGRPPSIGDEHITTALPAAMSDALLAVHHVKHRQIQSRIISRVYCGNNAGEQTTMDQKTSVISGLQAQLDEWRAGIPTQAEEAPAYPHSYWDRLYHGTSFVLHRASPLCPNPRPQSLEKCIRSAGAYIDDMVKILRNSNVPLSWMLVQGVLFAGLTMLITLRQGFHQLGAHTGWSFMLVDVPAWTRKCSVCLAIVSERWKEDLLLKLEAQFETLANDTLRVVSSAFSTQPPPPLEPQDRPIAADQTRLADDLSGTGNTMDAFGDFEAGVWEQFDMFTDVLGFDTGQTFWNMFPTVSHDDS</sequence>
<reference evidence="9 10" key="1">
    <citation type="submission" date="2018-11" db="EMBL/GenBank/DDBJ databases">
        <title>Genome sequence and assembly of Colletotrichum sidae.</title>
        <authorList>
            <person name="Gan P."/>
            <person name="Shirasu K."/>
        </authorList>
    </citation>
    <scope>NUCLEOTIDE SEQUENCE [LARGE SCALE GENOMIC DNA]</scope>
    <source>
        <strain evidence="9 10">CBS 518.97</strain>
    </source>
</reference>
<dbReference type="GO" id="GO:0006351">
    <property type="term" value="P:DNA-templated transcription"/>
    <property type="evidence" value="ECO:0007669"/>
    <property type="project" value="InterPro"/>
</dbReference>
<dbReference type="Proteomes" id="UP000295604">
    <property type="component" value="Unassembled WGS sequence"/>
</dbReference>
<name>A0A4R8T7T8_9PEZI</name>
<dbReference type="SMART" id="SM00906">
    <property type="entry name" value="Fungal_trans"/>
    <property type="match status" value="1"/>
</dbReference>
<dbReference type="InterPro" id="IPR007219">
    <property type="entry name" value="XnlR_reg_dom"/>
</dbReference>
<keyword evidence="10" id="KW-1185">Reference proteome</keyword>
<dbReference type="InterPro" id="IPR052202">
    <property type="entry name" value="Yeast_MetPath_Reg"/>
</dbReference>
<keyword evidence="5" id="KW-0238">DNA-binding</keyword>
<gene>
    <name evidence="9" type="primary">STB5-1</name>
    <name evidence="9" type="ORF">C8034_v004711</name>
</gene>
<dbReference type="GO" id="GO:0005634">
    <property type="term" value="C:nucleus"/>
    <property type="evidence" value="ECO:0007669"/>
    <property type="project" value="UniProtKB-SubCell"/>
</dbReference>
<evidence type="ECO:0000256" key="2">
    <source>
        <dbReference type="ARBA" id="ARBA00022723"/>
    </source>
</evidence>
<keyword evidence="2" id="KW-0479">Metal-binding</keyword>
<dbReference type="GO" id="GO:0008270">
    <property type="term" value="F:zinc ion binding"/>
    <property type="evidence" value="ECO:0007669"/>
    <property type="project" value="InterPro"/>
</dbReference>
<keyword evidence="7" id="KW-0539">Nucleus</keyword>
<evidence type="ECO:0000313" key="9">
    <source>
        <dbReference type="EMBL" id="TEA13464.1"/>
    </source>
</evidence>
<dbReference type="GO" id="GO:0045944">
    <property type="term" value="P:positive regulation of transcription by RNA polymerase II"/>
    <property type="evidence" value="ECO:0007669"/>
    <property type="project" value="TreeGrafter"/>
</dbReference>
<evidence type="ECO:0000256" key="3">
    <source>
        <dbReference type="ARBA" id="ARBA00022833"/>
    </source>
</evidence>
<evidence type="ECO:0000256" key="4">
    <source>
        <dbReference type="ARBA" id="ARBA00023015"/>
    </source>
</evidence>
<dbReference type="CDD" id="cd12148">
    <property type="entry name" value="fungal_TF_MHR"/>
    <property type="match status" value="1"/>
</dbReference>
<accession>A0A4R8T7T8</accession>
<evidence type="ECO:0000313" key="10">
    <source>
        <dbReference type="Proteomes" id="UP000295604"/>
    </source>
</evidence>
<dbReference type="EMBL" id="QAPF01000198">
    <property type="protein sequence ID" value="TEA13464.1"/>
    <property type="molecule type" value="Genomic_DNA"/>
</dbReference>
<keyword evidence="3" id="KW-0862">Zinc</keyword>
<feature type="domain" description="Xylanolytic transcriptional activator regulatory" evidence="8">
    <location>
        <begin position="223"/>
        <end position="296"/>
    </location>
</feature>
<evidence type="ECO:0000256" key="6">
    <source>
        <dbReference type="ARBA" id="ARBA00023163"/>
    </source>
</evidence>
<dbReference type="GO" id="GO:0000981">
    <property type="term" value="F:DNA-binding transcription factor activity, RNA polymerase II-specific"/>
    <property type="evidence" value="ECO:0007669"/>
    <property type="project" value="TreeGrafter"/>
</dbReference>
<dbReference type="GO" id="GO:0043565">
    <property type="term" value="F:sequence-specific DNA binding"/>
    <property type="evidence" value="ECO:0007669"/>
    <property type="project" value="TreeGrafter"/>
</dbReference>
<comment type="caution">
    <text evidence="9">The sequence shown here is derived from an EMBL/GenBank/DDBJ whole genome shotgun (WGS) entry which is preliminary data.</text>
</comment>
<organism evidence="9 10">
    <name type="scientific">Colletotrichum sidae</name>
    <dbReference type="NCBI Taxonomy" id="1347389"/>
    <lineage>
        <taxon>Eukaryota</taxon>
        <taxon>Fungi</taxon>
        <taxon>Dikarya</taxon>
        <taxon>Ascomycota</taxon>
        <taxon>Pezizomycotina</taxon>
        <taxon>Sordariomycetes</taxon>
        <taxon>Hypocreomycetidae</taxon>
        <taxon>Glomerellales</taxon>
        <taxon>Glomerellaceae</taxon>
        <taxon>Colletotrichum</taxon>
        <taxon>Colletotrichum orbiculare species complex</taxon>
    </lineage>
</organism>
<protein>
    <submittedName>
        <fullName evidence="9">Protein STB5</fullName>
    </submittedName>
</protein>
<evidence type="ECO:0000259" key="8">
    <source>
        <dbReference type="SMART" id="SM00906"/>
    </source>
</evidence>
<dbReference type="PANTHER" id="PTHR47782:SF12">
    <property type="entry name" value="ZN(II)2CYS6 TRANSCRIPTION FACTOR (EUROFUNG)"/>
    <property type="match status" value="1"/>
</dbReference>
<dbReference type="Pfam" id="PF04082">
    <property type="entry name" value="Fungal_trans"/>
    <property type="match status" value="1"/>
</dbReference>
<proteinExistence type="predicted"/>
<evidence type="ECO:0000256" key="1">
    <source>
        <dbReference type="ARBA" id="ARBA00004123"/>
    </source>
</evidence>
<keyword evidence="4" id="KW-0805">Transcription regulation</keyword>
<keyword evidence="6" id="KW-0804">Transcription</keyword>
<comment type="subcellular location">
    <subcellularLocation>
        <location evidence="1">Nucleus</location>
    </subcellularLocation>
</comment>
<dbReference type="AlphaFoldDB" id="A0A4R8T7T8"/>
<evidence type="ECO:0000256" key="5">
    <source>
        <dbReference type="ARBA" id="ARBA00023125"/>
    </source>
</evidence>
<evidence type="ECO:0000256" key="7">
    <source>
        <dbReference type="ARBA" id="ARBA00023242"/>
    </source>
</evidence>
<dbReference type="PANTHER" id="PTHR47782">
    <property type="entry name" value="ZN(II)2CYS6 TRANSCRIPTION FACTOR (EUROFUNG)-RELATED"/>
    <property type="match status" value="1"/>
</dbReference>